<name>A0A174K166_9FIRM</name>
<proteinExistence type="predicted"/>
<dbReference type="AlphaFoldDB" id="A0A174K166"/>
<dbReference type="EMBL" id="CYZE01000016">
    <property type="protein sequence ID" value="CUP03195.1"/>
    <property type="molecule type" value="Genomic_DNA"/>
</dbReference>
<sequence length="368" mass="41022">MQVEKKVLANLTKCYSIAPLTYQGKFHFLVAAEKTDRCILFDETGKEVDTVWEGPGGVMTMVQVPGSDGQFLATHKFYSPNDSKEAKLVTVTPADGVWEVKTLAELPFVHRFDILVRNGVKYLIACTLKSGHAYKDDWSCPGKVYCAVLPDDLSTFDEAHPLPLTVLKEGLTKNHGYARTEDGGMDTAVISCENGIFQFLPPEQKNGEWEIRELLDVPASDAVLLDLDGDGRKELAVLSPFHGDTFSIYQDRGEGFFKVYECPDKMEFLHAVYGGPLCRIPRVVIGFRKGERNLVSFSYCRESGTYEREIIDRDCGPANVCHYMVNQNDVIISANRETDEIAMYTVTPSSDELAPITVSKMSKETEGL</sequence>
<reference evidence="1 2" key="1">
    <citation type="submission" date="2015-09" db="EMBL/GenBank/DDBJ databases">
        <authorList>
            <consortium name="Pathogen Informatics"/>
        </authorList>
    </citation>
    <scope>NUCLEOTIDE SEQUENCE [LARGE SCALE GENOMIC DNA]</scope>
    <source>
        <strain evidence="1 2">2789STDY5608850</strain>
    </source>
</reference>
<dbReference type="RefSeq" id="WP_055658921.1">
    <property type="nucleotide sequence ID" value="NZ_CABIXC010000016.1"/>
</dbReference>
<evidence type="ECO:0000313" key="2">
    <source>
        <dbReference type="Proteomes" id="UP000095651"/>
    </source>
</evidence>
<dbReference type="InterPro" id="IPR028994">
    <property type="entry name" value="Integrin_alpha_N"/>
</dbReference>
<dbReference type="Proteomes" id="UP000095651">
    <property type="component" value="Unassembled WGS sequence"/>
</dbReference>
<dbReference type="SUPFAM" id="SSF69318">
    <property type="entry name" value="Integrin alpha N-terminal domain"/>
    <property type="match status" value="1"/>
</dbReference>
<gene>
    <name evidence="1" type="ORF">ERS852407_04757</name>
</gene>
<evidence type="ECO:0008006" key="3">
    <source>
        <dbReference type="Google" id="ProtNLM"/>
    </source>
</evidence>
<evidence type="ECO:0000313" key="1">
    <source>
        <dbReference type="EMBL" id="CUP03195.1"/>
    </source>
</evidence>
<organism evidence="1 2">
    <name type="scientific">Hungatella hathewayi</name>
    <dbReference type="NCBI Taxonomy" id="154046"/>
    <lineage>
        <taxon>Bacteria</taxon>
        <taxon>Bacillati</taxon>
        <taxon>Bacillota</taxon>
        <taxon>Clostridia</taxon>
        <taxon>Lachnospirales</taxon>
        <taxon>Lachnospiraceae</taxon>
        <taxon>Hungatella</taxon>
    </lineage>
</organism>
<accession>A0A174K166</accession>
<protein>
    <recommendedName>
        <fullName evidence="3">FG-GAP repeat protein</fullName>
    </recommendedName>
</protein>